<dbReference type="RefSeq" id="WP_016514660.1">
    <property type="nucleotide sequence ID" value="NZ_BEIU01000004.1"/>
</dbReference>
<name>A0A2H6BYR6_MICAE</name>
<comment type="caution">
    <text evidence="1">The sequence shown here is derived from an EMBL/GenBank/DDBJ whole genome shotgun (WGS) entry which is preliminary data.</text>
</comment>
<gene>
    <name evidence="1" type="ORF">BGM30_44340</name>
</gene>
<evidence type="ECO:0000313" key="1">
    <source>
        <dbReference type="EMBL" id="GBD55341.1"/>
    </source>
</evidence>
<organism evidence="1 2">
    <name type="scientific">Microcystis aeruginosa NIES-298</name>
    <dbReference type="NCBI Taxonomy" id="449468"/>
    <lineage>
        <taxon>Bacteria</taxon>
        <taxon>Bacillati</taxon>
        <taxon>Cyanobacteriota</taxon>
        <taxon>Cyanophyceae</taxon>
        <taxon>Oscillatoriophycideae</taxon>
        <taxon>Chroococcales</taxon>
        <taxon>Microcystaceae</taxon>
        <taxon>Microcystis</taxon>
    </lineage>
</organism>
<sequence>MNRVVLLDTGIIGLITNPKRAPESLACNCWLQTLIKAGIRVILPEIADYEVRRELLRANKIKGIKRLDELAWVTLPLTHPTNNCASVLMTKYRSGETLTLFLTISGN</sequence>
<accession>A0A2H6BYR6</accession>
<reference evidence="2" key="1">
    <citation type="submission" date="2017-12" db="EMBL/GenBank/DDBJ databases">
        <title>Improved Draft Genome Sequence of Microcystis aeruginosa NIES-298, a Microcystin-Producing Cyanobacterium from Lake Kasumigaura, Japan.</title>
        <authorList>
            <person name="Yamaguchi H."/>
            <person name="Suzuki S."/>
            <person name="Kawachi M."/>
        </authorList>
    </citation>
    <scope>NUCLEOTIDE SEQUENCE [LARGE SCALE GENOMIC DNA]</scope>
    <source>
        <strain evidence="2">NIES-298</strain>
    </source>
</reference>
<evidence type="ECO:0000313" key="2">
    <source>
        <dbReference type="Proteomes" id="UP000236321"/>
    </source>
</evidence>
<dbReference type="Proteomes" id="UP000236321">
    <property type="component" value="Unassembled WGS sequence"/>
</dbReference>
<dbReference type="AlphaFoldDB" id="A0A2H6BYR6"/>
<protein>
    <submittedName>
        <fullName evidence="1">Uncharacterized protein</fullName>
    </submittedName>
</protein>
<dbReference type="EMBL" id="BEYQ01000020">
    <property type="protein sequence ID" value="GBD55341.1"/>
    <property type="molecule type" value="Genomic_DNA"/>
</dbReference>
<proteinExistence type="predicted"/>